<evidence type="ECO:0000313" key="2">
    <source>
        <dbReference type="EMBL" id="WQF82772.1"/>
    </source>
</evidence>
<protein>
    <submittedName>
        <fullName evidence="2">Zinc finger C2H2-type</fullName>
    </submittedName>
</protein>
<keyword evidence="3" id="KW-1185">Reference proteome</keyword>
<dbReference type="SMART" id="SM00355">
    <property type="entry name" value="ZnF_C2H2"/>
    <property type="match status" value="2"/>
</dbReference>
<reference evidence="3" key="1">
    <citation type="journal article" date="2023" name="bioRxiv">
        <title>Complete genome of the Medicago anthracnose fungus, Colletotrichum destructivum, reveals a mini-chromosome-like region within a core chromosome.</title>
        <authorList>
            <person name="Lapalu N."/>
            <person name="Simon A."/>
            <person name="Lu A."/>
            <person name="Plaumann P.-L."/>
            <person name="Amselem J."/>
            <person name="Pigne S."/>
            <person name="Auger A."/>
            <person name="Koch C."/>
            <person name="Dallery J.-F."/>
            <person name="O'Connell R.J."/>
        </authorList>
    </citation>
    <scope>NUCLEOTIDE SEQUENCE [LARGE SCALE GENOMIC DNA]</scope>
    <source>
        <strain evidence="3">CBS 520.97</strain>
    </source>
</reference>
<dbReference type="RefSeq" id="XP_062779996.1">
    <property type="nucleotide sequence ID" value="XM_062923945.1"/>
</dbReference>
<gene>
    <name evidence="2" type="ORF">CDEST_07786</name>
</gene>
<dbReference type="Gene3D" id="3.30.160.60">
    <property type="entry name" value="Classic Zinc Finger"/>
    <property type="match status" value="1"/>
</dbReference>
<proteinExistence type="predicted"/>
<sequence>MCASSNTQMSTWACPGCSTPCDDAKALVEHLALSHFAEVKATNTSFPKKRKRQPSEIDGEVACRRPRGEIDYVCPYPHCGQKTQYSTKSNLLRHFSTHYTDFDGAEIQCPRCLKLKHNLGALSAHWEKSCRRRFSNSRFTTRGRNRTESTFLRKKKPL</sequence>
<evidence type="ECO:0000313" key="3">
    <source>
        <dbReference type="Proteomes" id="UP001322277"/>
    </source>
</evidence>
<dbReference type="EMBL" id="CP137309">
    <property type="protein sequence ID" value="WQF82772.1"/>
    <property type="molecule type" value="Genomic_DNA"/>
</dbReference>
<organism evidence="2 3">
    <name type="scientific">Colletotrichum destructivum</name>
    <dbReference type="NCBI Taxonomy" id="34406"/>
    <lineage>
        <taxon>Eukaryota</taxon>
        <taxon>Fungi</taxon>
        <taxon>Dikarya</taxon>
        <taxon>Ascomycota</taxon>
        <taxon>Pezizomycotina</taxon>
        <taxon>Sordariomycetes</taxon>
        <taxon>Hypocreomycetidae</taxon>
        <taxon>Glomerellales</taxon>
        <taxon>Glomerellaceae</taxon>
        <taxon>Colletotrichum</taxon>
        <taxon>Colletotrichum destructivum species complex</taxon>
    </lineage>
</organism>
<dbReference type="PROSITE" id="PS00028">
    <property type="entry name" value="ZINC_FINGER_C2H2_1"/>
    <property type="match status" value="1"/>
</dbReference>
<accession>A0AAX4IHL4</accession>
<dbReference type="AlphaFoldDB" id="A0AAX4IHL4"/>
<feature type="domain" description="C2H2-type" evidence="1">
    <location>
        <begin position="14"/>
        <end position="35"/>
    </location>
</feature>
<name>A0AAX4IHL4_9PEZI</name>
<evidence type="ECO:0000259" key="1">
    <source>
        <dbReference type="PROSITE" id="PS00028"/>
    </source>
</evidence>
<dbReference type="KEGG" id="cdet:87944289"/>
<dbReference type="InterPro" id="IPR013087">
    <property type="entry name" value="Znf_C2H2_type"/>
</dbReference>
<dbReference type="GeneID" id="87944289"/>
<dbReference type="Proteomes" id="UP001322277">
    <property type="component" value="Chromosome 5"/>
</dbReference>